<gene>
    <name evidence="1" type="ORF">SMD31_20120</name>
</gene>
<dbReference type="SUPFAM" id="SSF52540">
    <property type="entry name" value="P-loop containing nucleoside triphosphate hydrolases"/>
    <property type="match status" value="1"/>
</dbReference>
<dbReference type="EC" id="2.7.7.7" evidence="1"/>
<comment type="caution">
    <text evidence="1">The sequence shown here is derived from an EMBL/GenBank/DDBJ whole genome shotgun (WGS) entry which is preliminary data.</text>
</comment>
<keyword evidence="1" id="KW-0548">Nucleotidyltransferase</keyword>
<dbReference type="Proteomes" id="UP001271769">
    <property type="component" value="Unassembled WGS sequence"/>
</dbReference>
<dbReference type="EMBL" id="JAXCLX010000004">
    <property type="protein sequence ID" value="MDY0874257.1"/>
    <property type="molecule type" value="Genomic_DNA"/>
</dbReference>
<dbReference type="InterPro" id="IPR027417">
    <property type="entry name" value="P-loop_NTPase"/>
</dbReference>
<dbReference type="InterPro" id="IPR050238">
    <property type="entry name" value="DNA_Rep/Repair_Clamp_Loader"/>
</dbReference>
<reference evidence="1 2" key="1">
    <citation type="journal article" date="2013" name="Antonie Van Leeuwenhoek">
        <title>Dongia rigui sp. nov., isolated from freshwater of a large wetland in Korea.</title>
        <authorList>
            <person name="Baik K.S."/>
            <person name="Hwang Y.M."/>
            <person name="Choi J.S."/>
            <person name="Kwon J."/>
            <person name="Seong C.N."/>
        </authorList>
    </citation>
    <scope>NUCLEOTIDE SEQUENCE [LARGE SCALE GENOMIC DNA]</scope>
    <source>
        <strain evidence="1 2">04SU4-P</strain>
    </source>
</reference>
<protein>
    <submittedName>
        <fullName evidence="1">DNA polymerase III subunit delta</fullName>
        <ecNumber evidence="1">2.7.7.7</ecNumber>
    </submittedName>
</protein>
<organism evidence="1 2">
    <name type="scientific">Dongia rigui</name>
    <dbReference type="NCBI Taxonomy" id="940149"/>
    <lineage>
        <taxon>Bacteria</taxon>
        <taxon>Pseudomonadati</taxon>
        <taxon>Pseudomonadota</taxon>
        <taxon>Alphaproteobacteria</taxon>
        <taxon>Rhodospirillales</taxon>
        <taxon>Dongiaceae</taxon>
        <taxon>Dongia</taxon>
    </lineage>
</organism>
<dbReference type="GO" id="GO:0003887">
    <property type="term" value="F:DNA-directed DNA polymerase activity"/>
    <property type="evidence" value="ECO:0007669"/>
    <property type="project" value="UniProtKB-EC"/>
</dbReference>
<dbReference type="RefSeq" id="WP_320502726.1">
    <property type="nucleotide sequence ID" value="NZ_JAXCLX010000004.1"/>
</dbReference>
<dbReference type="PANTHER" id="PTHR11669">
    <property type="entry name" value="REPLICATION FACTOR C / DNA POLYMERASE III GAMMA-TAU SUBUNIT"/>
    <property type="match status" value="1"/>
</dbReference>
<name>A0ABU5E4A4_9PROT</name>
<dbReference type="PANTHER" id="PTHR11669:SF8">
    <property type="entry name" value="DNA POLYMERASE III SUBUNIT DELTA"/>
    <property type="match status" value="1"/>
</dbReference>
<proteinExistence type="predicted"/>
<dbReference type="NCBIfam" id="NF005677">
    <property type="entry name" value="PRK07471.1"/>
    <property type="match status" value="1"/>
</dbReference>
<dbReference type="Gene3D" id="3.40.50.300">
    <property type="entry name" value="P-loop containing nucleotide triphosphate hydrolases"/>
    <property type="match status" value="1"/>
</dbReference>
<dbReference type="Pfam" id="PF13177">
    <property type="entry name" value="DNA_pol3_delta2"/>
    <property type="match status" value="1"/>
</dbReference>
<evidence type="ECO:0000313" key="2">
    <source>
        <dbReference type="Proteomes" id="UP001271769"/>
    </source>
</evidence>
<keyword evidence="2" id="KW-1185">Reference proteome</keyword>
<accession>A0ABU5E4A4</accession>
<sequence length="378" mass="41463">MSDESAFPAPEATAHLVGHEAAQESFLRAYQSGRMPHAWLITGPRGIGKATLAFRMTRFLLSHGLIAPSAEPAGMGLFGEEGPAAAAAPELTSLDIPADHPIFRRVRELSHSDLRVLRRTVNEKTGKLRAEITIDEVRGAIEFLHMTPGESHWRVLVVDSADELNRNAANALLKILEEPRPRTVILLISHAPGRLLPTIRSRCRKLALEPLPTAAVAAELRRHGIDLGGAELSLCTALADGSIGRALDFGSDSAGLDLFQSLAQLLSSWPNYDPNILHRLGDKLAGKGGEGQFEIAVSLLDWWLTRFIRWSAVQDPQMTEVFPGENSLMRRLMGAASLDHWLQSWEKVTRLFARVTSANLDRKQAWATAWLVLASPGR</sequence>
<evidence type="ECO:0000313" key="1">
    <source>
        <dbReference type="EMBL" id="MDY0874257.1"/>
    </source>
</evidence>
<keyword evidence="1" id="KW-0808">Transferase</keyword>